<gene>
    <name evidence="1" type="ORF">VE26_00035</name>
</gene>
<dbReference type="AlphaFoldDB" id="A0A0F5FQT4"/>
<protein>
    <recommendedName>
        <fullName evidence="3">Histidine kinase/HSP90-like ATPase domain-containing protein</fullName>
    </recommendedName>
</protein>
<evidence type="ECO:0008006" key="3">
    <source>
        <dbReference type="Google" id="ProtNLM"/>
    </source>
</evidence>
<name>A0A0F5FQT4_9HYPH</name>
<evidence type="ECO:0000313" key="1">
    <source>
        <dbReference type="EMBL" id="KKB11244.1"/>
    </source>
</evidence>
<evidence type="ECO:0000313" key="2">
    <source>
        <dbReference type="Proteomes" id="UP000033649"/>
    </source>
</evidence>
<keyword evidence="2" id="KW-1185">Reference proteome</keyword>
<feature type="non-terminal residue" evidence="1">
    <location>
        <position position="1"/>
    </location>
</feature>
<dbReference type="SUPFAM" id="SSF55874">
    <property type="entry name" value="ATPase domain of HSP90 chaperone/DNA topoisomerase II/histidine kinase"/>
    <property type="match status" value="1"/>
</dbReference>
<dbReference type="Proteomes" id="UP000033649">
    <property type="component" value="Unassembled WGS sequence"/>
</dbReference>
<dbReference type="Gene3D" id="3.30.565.10">
    <property type="entry name" value="Histidine kinase-like ATPase, C-terminal domain"/>
    <property type="match status" value="1"/>
</dbReference>
<proteinExistence type="predicted"/>
<accession>A0A0F5FQT4</accession>
<dbReference type="EMBL" id="JZEY01000006">
    <property type="protein sequence ID" value="KKB11244.1"/>
    <property type="molecule type" value="Genomic_DNA"/>
</dbReference>
<dbReference type="STRING" id="429727.VE26_00035"/>
<dbReference type="InterPro" id="IPR036890">
    <property type="entry name" value="HATPase_C_sf"/>
</dbReference>
<reference evidence="1 2" key="1">
    <citation type="submission" date="2015-03" db="EMBL/GenBank/DDBJ databases">
        <authorList>
            <person name="Hassan Y."/>
            <person name="Lepp D."/>
            <person name="Li X.-Z."/>
            <person name="Zhou T."/>
        </authorList>
    </citation>
    <scope>NUCLEOTIDE SEQUENCE [LARGE SCALE GENOMIC DNA]</scope>
    <source>
        <strain evidence="1 2">IPL18</strain>
    </source>
</reference>
<dbReference type="PATRIC" id="fig|429727.3.peg.2133"/>
<comment type="caution">
    <text evidence="1">The sequence shown here is derived from an EMBL/GenBank/DDBJ whole genome shotgun (WGS) entry which is preliminary data.</text>
</comment>
<organism evidence="1 2">
    <name type="scientific">Devosia chinhatensis</name>
    <dbReference type="NCBI Taxonomy" id="429727"/>
    <lineage>
        <taxon>Bacteria</taxon>
        <taxon>Pseudomonadati</taxon>
        <taxon>Pseudomonadota</taxon>
        <taxon>Alphaproteobacteria</taxon>
        <taxon>Hyphomicrobiales</taxon>
        <taxon>Devosiaceae</taxon>
        <taxon>Devosia</taxon>
    </lineage>
</organism>
<sequence>YSVEYAPTLPPVCSNRDQLIHNSLTHIKNASEALERTPKPEILISTAFRPGIRISVAGVAERISLPLEILIEDNGPGVPQDILRHARSIVLDEDFER</sequence>